<evidence type="ECO:0000256" key="5">
    <source>
        <dbReference type="ARBA" id="ARBA00023242"/>
    </source>
</evidence>
<dbReference type="GO" id="GO:0008270">
    <property type="term" value="F:zinc ion binding"/>
    <property type="evidence" value="ECO:0007669"/>
    <property type="project" value="UniProtKB-KW"/>
</dbReference>
<dbReference type="EMBL" id="JAELUQ010000013">
    <property type="protein sequence ID" value="KAG7404454.1"/>
    <property type="molecule type" value="Genomic_DNA"/>
</dbReference>
<keyword evidence="5" id="KW-0539">Nucleus</keyword>
<sequence length="714" mass="81893">MSSIGDPVSTLDSAINHLDDSDLNAATSFMAPSSSSSTDSFPRHTTSPIWKYCRIEEGKTLPAAWVDSNGRKWWHCQPCFNKKREKRYNYSGGSSTIIDHLRKEHRIMVSGRQDNRRATTQSRLGDITTFMTNDTLVPSKKRKATAEGDVLDQATLRELYCRYTVACSLPFAHVEQPAFRDFIRYLRPAADDLLPMSANTVKADLQWGYDNKKEFVKRALQNALSSVHIVPDNWTSPNCLGVIGFTVQFVTEDHGLQSLVVRIKELEGQHSGENMAEAIMEFIREYGIASKVGYFMMDNASNMNTMIDKVSDDLEHEFDVFYDPLPHRLRCFGHIINLAVMEFLIGKRPPTTDSYRGPSDEEVEQWRKRGAIGKLHNIVVYITWNPQRLQAFTILSDGLRLRRDNDTRWNSWYKMVEWALRSKVRQAITIFCAQEPALQQDILTPSDWATLTETCKFLEPFQDATMANEGNRNSICDVLPTMDYLLHHIETSREITEVPHLATMMETAWAKLADYYEATEDSPVYSAATVLNPSLKWAYMEKTWEDKNEWIEKAKARVEQLWSKTYKPTTPSPILRQSVAPEPTAIRPNGYKIWMKEQKATILNMDDDEYEAYCREPVMMISDPLKWWLELSQRRRFPNLSLMAIDILSISPMSAETERLFSKARLTVTDQRGSMNIETLNLLECLRSWDRSALIAQSERGYVAPAATDAMPDI</sequence>
<dbReference type="PANTHER" id="PTHR46481">
    <property type="entry name" value="ZINC FINGER BED DOMAIN-CONTAINING PROTEIN 4"/>
    <property type="match status" value="1"/>
</dbReference>
<keyword evidence="3" id="KW-0863">Zinc-finger</keyword>
<dbReference type="GO" id="GO:0046983">
    <property type="term" value="F:protein dimerization activity"/>
    <property type="evidence" value="ECO:0007669"/>
    <property type="project" value="InterPro"/>
</dbReference>
<evidence type="ECO:0000256" key="3">
    <source>
        <dbReference type="ARBA" id="ARBA00022771"/>
    </source>
</evidence>
<dbReference type="PANTHER" id="PTHR46481:SF10">
    <property type="entry name" value="ZINC FINGER BED DOMAIN-CONTAINING PROTEIN 39"/>
    <property type="match status" value="1"/>
</dbReference>
<dbReference type="Proteomes" id="UP000694050">
    <property type="component" value="Unassembled WGS sequence"/>
</dbReference>
<name>A0A8J5NEK8_FUSOX</name>
<dbReference type="InterPro" id="IPR052035">
    <property type="entry name" value="ZnF_BED_domain_contain"/>
</dbReference>
<feature type="domain" description="HAT C-terminal dimerisation" evidence="6">
    <location>
        <begin position="609"/>
        <end position="689"/>
    </location>
</feature>
<evidence type="ECO:0000313" key="7">
    <source>
        <dbReference type="EMBL" id="KAG7404454.1"/>
    </source>
</evidence>
<organism evidence="7 8">
    <name type="scientific">Fusarium oxysporum f. sp. rapae</name>
    <dbReference type="NCBI Taxonomy" id="485398"/>
    <lineage>
        <taxon>Eukaryota</taxon>
        <taxon>Fungi</taxon>
        <taxon>Dikarya</taxon>
        <taxon>Ascomycota</taxon>
        <taxon>Pezizomycotina</taxon>
        <taxon>Sordariomycetes</taxon>
        <taxon>Hypocreomycetidae</taxon>
        <taxon>Hypocreales</taxon>
        <taxon>Nectriaceae</taxon>
        <taxon>Fusarium</taxon>
        <taxon>Fusarium oxysporum species complex</taxon>
    </lineage>
</organism>
<accession>A0A8J5NEK8</accession>
<evidence type="ECO:0000256" key="1">
    <source>
        <dbReference type="ARBA" id="ARBA00004123"/>
    </source>
</evidence>
<evidence type="ECO:0000313" key="8">
    <source>
        <dbReference type="Proteomes" id="UP000694050"/>
    </source>
</evidence>
<protein>
    <submittedName>
        <fullName evidence="7">Zinc finger BED domain-containing protein DAYSLEEPER</fullName>
    </submittedName>
</protein>
<evidence type="ECO:0000259" key="6">
    <source>
        <dbReference type="Pfam" id="PF05699"/>
    </source>
</evidence>
<dbReference type="AlphaFoldDB" id="A0A8J5NEK8"/>
<dbReference type="InterPro" id="IPR008906">
    <property type="entry name" value="HATC_C_dom"/>
</dbReference>
<comment type="caution">
    <text evidence="7">The sequence shown here is derived from an EMBL/GenBank/DDBJ whole genome shotgun (WGS) entry which is preliminary data.</text>
</comment>
<keyword evidence="2" id="KW-0479">Metal-binding</keyword>
<keyword evidence="4" id="KW-0862">Zinc</keyword>
<dbReference type="GO" id="GO:0005634">
    <property type="term" value="C:nucleus"/>
    <property type="evidence" value="ECO:0007669"/>
    <property type="project" value="UniProtKB-SubCell"/>
</dbReference>
<reference evidence="7" key="1">
    <citation type="submission" date="2021-04" db="EMBL/GenBank/DDBJ databases">
        <title>First draft genome resource for Brassicaceae pathogens Fusarium oxysporum f. sp. raphani and Fusarium oxysporum f. sp. rapae.</title>
        <authorList>
            <person name="Asai S."/>
        </authorList>
    </citation>
    <scope>NUCLEOTIDE SEQUENCE</scope>
    <source>
        <strain evidence="7">Tf1208</strain>
    </source>
</reference>
<evidence type="ECO:0000256" key="4">
    <source>
        <dbReference type="ARBA" id="ARBA00022833"/>
    </source>
</evidence>
<evidence type="ECO:0000256" key="2">
    <source>
        <dbReference type="ARBA" id="ARBA00022723"/>
    </source>
</evidence>
<dbReference type="Pfam" id="PF05699">
    <property type="entry name" value="Dimer_Tnp_hAT"/>
    <property type="match status" value="1"/>
</dbReference>
<gene>
    <name evidence="7" type="primary">HAT-8</name>
    <name evidence="7" type="ORF">Forpe1208_v015830</name>
</gene>
<proteinExistence type="predicted"/>
<comment type="subcellular location">
    <subcellularLocation>
        <location evidence="1">Nucleus</location>
    </subcellularLocation>
</comment>